<proteinExistence type="predicted"/>
<dbReference type="PROSITE" id="PS51186">
    <property type="entry name" value="GNAT"/>
    <property type="match status" value="1"/>
</dbReference>
<evidence type="ECO:0000313" key="3">
    <source>
        <dbReference type="Proteomes" id="UP000606600"/>
    </source>
</evidence>
<evidence type="ECO:0000259" key="1">
    <source>
        <dbReference type="PROSITE" id="PS51186"/>
    </source>
</evidence>
<reference evidence="2 3" key="1">
    <citation type="submission" date="2020-09" db="EMBL/GenBank/DDBJ databases">
        <title>Novel species of Mucilaginibacter isolated from a glacier on the Tibetan Plateau.</title>
        <authorList>
            <person name="Liu Q."/>
            <person name="Xin Y.-H."/>
        </authorList>
    </citation>
    <scope>NUCLEOTIDE SEQUENCE [LARGE SCALE GENOMIC DNA]</scope>
    <source>
        <strain evidence="2 3">ZT4R22</strain>
    </source>
</reference>
<sequence length="164" mass="18195">MNLPPYSQFPQLTGDGILLREVLPADIPALIPISFYDGKPATTFAEATEMQVRIDKDYADRNSIHWCIVDTATSQITGTLGYYRGFANNTGELGFVLLPRYQGKGYMSKAINLAVNFGLDIIGLSRVTAITTKQNLKAVQLLTRLNFAKVKELNEDEVEYETVA</sequence>
<accession>A0ABR7WT59</accession>
<dbReference type="InterPro" id="IPR051531">
    <property type="entry name" value="N-acetyltransferase"/>
</dbReference>
<dbReference type="InterPro" id="IPR016181">
    <property type="entry name" value="Acyl_CoA_acyltransferase"/>
</dbReference>
<dbReference type="EMBL" id="JACWMY010000008">
    <property type="protein sequence ID" value="MBD1365475.1"/>
    <property type="molecule type" value="Genomic_DNA"/>
</dbReference>
<organism evidence="2 3">
    <name type="scientific">Mucilaginibacter pankratovii</name>
    <dbReference type="NCBI Taxonomy" id="2772110"/>
    <lineage>
        <taxon>Bacteria</taxon>
        <taxon>Pseudomonadati</taxon>
        <taxon>Bacteroidota</taxon>
        <taxon>Sphingobacteriia</taxon>
        <taxon>Sphingobacteriales</taxon>
        <taxon>Sphingobacteriaceae</taxon>
        <taxon>Mucilaginibacter</taxon>
    </lineage>
</organism>
<dbReference type="PANTHER" id="PTHR43792">
    <property type="entry name" value="GNAT FAMILY, PUTATIVE (AFU_ORTHOLOGUE AFUA_3G00765)-RELATED-RELATED"/>
    <property type="match status" value="1"/>
</dbReference>
<gene>
    <name evidence="2" type="ORF">IDJ77_16795</name>
</gene>
<dbReference type="InterPro" id="IPR000182">
    <property type="entry name" value="GNAT_dom"/>
</dbReference>
<dbReference type="Pfam" id="PF13302">
    <property type="entry name" value="Acetyltransf_3"/>
    <property type="match status" value="1"/>
</dbReference>
<dbReference type="PANTHER" id="PTHR43792:SF9">
    <property type="entry name" value="RIBOSOMAL-PROTEIN-ALANINE ACETYLTRANSFERASE"/>
    <property type="match status" value="1"/>
</dbReference>
<protein>
    <submittedName>
        <fullName evidence="2">GNAT family N-acetyltransferase</fullName>
    </submittedName>
</protein>
<dbReference type="Gene3D" id="3.40.630.30">
    <property type="match status" value="1"/>
</dbReference>
<evidence type="ECO:0000313" key="2">
    <source>
        <dbReference type="EMBL" id="MBD1365475.1"/>
    </source>
</evidence>
<feature type="domain" description="N-acetyltransferase" evidence="1">
    <location>
        <begin position="17"/>
        <end position="164"/>
    </location>
</feature>
<dbReference type="SUPFAM" id="SSF55729">
    <property type="entry name" value="Acyl-CoA N-acyltransferases (Nat)"/>
    <property type="match status" value="1"/>
</dbReference>
<dbReference type="Proteomes" id="UP000606600">
    <property type="component" value="Unassembled WGS sequence"/>
</dbReference>
<name>A0ABR7WT59_9SPHI</name>
<dbReference type="RefSeq" id="WP_191190128.1">
    <property type="nucleotide sequence ID" value="NZ_JACWMY010000008.1"/>
</dbReference>
<comment type="caution">
    <text evidence="2">The sequence shown here is derived from an EMBL/GenBank/DDBJ whole genome shotgun (WGS) entry which is preliminary data.</text>
</comment>
<keyword evidence="3" id="KW-1185">Reference proteome</keyword>